<evidence type="ECO:0000256" key="4">
    <source>
        <dbReference type="ARBA" id="ARBA00022989"/>
    </source>
</evidence>
<dbReference type="PANTHER" id="PTHR12154:SF4">
    <property type="entry name" value="UDP-N-ACETYLGLUCOSAMINE TRANSFERASE SUBUNIT ALG14 HOMOLOG"/>
    <property type="match status" value="1"/>
</dbReference>
<reference evidence="6" key="1">
    <citation type="submission" date="2020-10" db="EMBL/GenBank/DDBJ databases">
        <authorList>
            <person name="Gilroy R."/>
        </authorList>
    </citation>
    <scope>NUCLEOTIDE SEQUENCE</scope>
    <source>
        <strain evidence="6">CHK193-30670</strain>
    </source>
</reference>
<name>A0A9D1LHJ4_9FIRM</name>
<dbReference type="Gene3D" id="3.40.50.2000">
    <property type="entry name" value="Glycogen Phosphorylase B"/>
    <property type="match status" value="1"/>
</dbReference>
<dbReference type="Proteomes" id="UP000824074">
    <property type="component" value="Unassembled WGS sequence"/>
</dbReference>
<accession>A0A9D1LHJ4</accession>
<sequence>MKKVMFISSMGGHLTELMQLKSIFKDYDYKIVTEKHKSTIGLKARYKSKIDYLLTGNKDHMLRYLFVMPINVIKSFIIFLKFKPDVVVTTGAHTCVAMCYIAKLFKKKIIYIESFANIESKTLTGRLIYPIADIFIVQWHSMLKLYPKAVCEGWIF</sequence>
<evidence type="ECO:0000256" key="2">
    <source>
        <dbReference type="ARBA" id="ARBA00022692"/>
    </source>
</evidence>
<evidence type="ECO:0000256" key="5">
    <source>
        <dbReference type="ARBA" id="ARBA00023136"/>
    </source>
</evidence>
<reference evidence="6" key="2">
    <citation type="journal article" date="2021" name="PeerJ">
        <title>Extensive microbial diversity within the chicken gut microbiome revealed by metagenomics and culture.</title>
        <authorList>
            <person name="Gilroy R."/>
            <person name="Ravi A."/>
            <person name="Getino M."/>
            <person name="Pursley I."/>
            <person name="Horton D.L."/>
            <person name="Alikhan N.F."/>
            <person name="Baker D."/>
            <person name="Gharbi K."/>
            <person name="Hall N."/>
            <person name="Watson M."/>
            <person name="Adriaenssens E.M."/>
            <person name="Foster-Nyarko E."/>
            <person name="Jarju S."/>
            <person name="Secka A."/>
            <person name="Antonio M."/>
            <person name="Oren A."/>
            <person name="Chaudhuri R.R."/>
            <person name="La Ragione R."/>
            <person name="Hildebrand F."/>
            <person name="Pallen M.J."/>
        </authorList>
    </citation>
    <scope>NUCLEOTIDE SEQUENCE</scope>
    <source>
        <strain evidence="6">CHK193-30670</strain>
    </source>
</reference>
<dbReference type="NCBIfam" id="NF041549">
    <property type="entry name" value="PssD"/>
    <property type="match status" value="1"/>
</dbReference>
<keyword evidence="5" id="KW-0472">Membrane</keyword>
<dbReference type="Pfam" id="PF08660">
    <property type="entry name" value="Alg14"/>
    <property type="match status" value="1"/>
</dbReference>
<keyword evidence="2" id="KW-0812">Transmembrane</keyword>
<organism evidence="6 7">
    <name type="scientific">Candidatus Aphodocola excrementigallinarum</name>
    <dbReference type="NCBI Taxonomy" id="2840670"/>
    <lineage>
        <taxon>Bacteria</taxon>
        <taxon>Bacillati</taxon>
        <taxon>Bacillota</taxon>
        <taxon>Bacilli</taxon>
        <taxon>Candidatus Aphodocola</taxon>
    </lineage>
</organism>
<evidence type="ECO:0000256" key="3">
    <source>
        <dbReference type="ARBA" id="ARBA00022824"/>
    </source>
</evidence>
<dbReference type="InterPro" id="IPR013969">
    <property type="entry name" value="Oligosacch_biosynth_Alg14"/>
</dbReference>
<proteinExistence type="predicted"/>
<dbReference type="SUPFAM" id="SSF53756">
    <property type="entry name" value="UDP-Glycosyltransferase/glycogen phosphorylase"/>
    <property type="match status" value="1"/>
</dbReference>
<dbReference type="GO" id="GO:0004577">
    <property type="term" value="F:N-acetylglucosaminyldiphosphodolichol N-acetylglucosaminyltransferase activity"/>
    <property type="evidence" value="ECO:0007669"/>
    <property type="project" value="TreeGrafter"/>
</dbReference>
<evidence type="ECO:0000256" key="1">
    <source>
        <dbReference type="ARBA" id="ARBA00004389"/>
    </source>
</evidence>
<gene>
    <name evidence="6" type="ORF">IAB68_01685</name>
</gene>
<keyword evidence="3" id="KW-0256">Endoplasmic reticulum</keyword>
<keyword evidence="4" id="KW-1133">Transmembrane helix</keyword>
<dbReference type="AlphaFoldDB" id="A0A9D1LHJ4"/>
<protein>
    <submittedName>
        <fullName evidence="6">Polysaccharide biosynthesis protein</fullName>
    </submittedName>
</protein>
<dbReference type="GO" id="GO:0006488">
    <property type="term" value="P:dolichol-linked oligosaccharide biosynthetic process"/>
    <property type="evidence" value="ECO:0007669"/>
    <property type="project" value="InterPro"/>
</dbReference>
<dbReference type="EMBL" id="DVMT01000017">
    <property type="protein sequence ID" value="HIU39999.1"/>
    <property type="molecule type" value="Genomic_DNA"/>
</dbReference>
<dbReference type="PANTHER" id="PTHR12154">
    <property type="entry name" value="GLYCOSYL TRANSFERASE-RELATED"/>
    <property type="match status" value="1"/>
</dbReference>
<evidence type="ECO:0000313" key="6">
    <source>
        <dbReference type="EMBL" id="HIU39999.1"/>
    </source>
</evidence>
<evidence type="ECO:0000313" key="7">
    <source>
        <dbReference type="Proteomes" id="UP000824074"/>
    </source>
</evidence>
<comment type="subcellular location">
    <subcellularLocation>
        <location evidence="1">Endoplasmic reticulum membrane</location>
        <topology evidence="1">Single-pass membrane protein</topology>
    </subcellularLocation>
</comment>
<comment type="caution">
    <text evidence="6">The sequence shown here is derived from an EMBL/GenBank/DDBJ whole genome shotgun (WGS) entry which is preliminary data.</text>
</comment>